<name>A0ABR1KM78_9PEZI</name>
<dbReference type="Proteomes" id="UP001363622">
    <property type="component" value="Unassembled WGS sequence"/>
</dbReference>
<keyword evidence="2" id="KW-1185">Reference proteome</keyword>
<organism evidence="1 2">
    <name type="scientific">Phyllosticta citriasiana</name>
    <dbReference type="NCBI Taxonomy" id="595635"/>
    <lineage>
        <taxon>Eukaryota</taxon>
        <taxon>Fungi</taxon>
        <taxon>Dikarya</taxon>
        <taxon>Ascomycota</taxon>
        <taxon>Pezizomycotina</taxon>
        <taxon>Dothideomycetes</taxon>
        <taxon>Dothideomycetes incertae sedis</taxon>
        <taxon>Botryosphaeriales</taxon>
        <taxon>Phyllostictaceae</taxon>
        <taxon>Phyllosticta</taxon>
    </lineage>
</organism>
<comment type="caution">
    <text evidence="1">The sequence shown here is derived from an EMBL/GenBank/DDBJ whole genome shotgun (WGS) entry which is preliminary data.</text>
</comment>
<dbReference type="InterPro" id="IPR006594">
    <property type="entry name" value="LisH"/>
</dbReference>
<sequence length="495" mass="53818">MQVEVREAMASLSPAVLVARFLRANNFEKTLEAFLEEARLPQDAGSTAKGDISLEQILREKELFDLSLNFEKLGVEDESKAWREPTPSIPTQLSGMPTSSNILNTSVENAAFGGATPAPFVMASTADRRLHILSSQNEHFNVHRSLTHVQDSPILAYDLIAGRYLLTSSMSGKLVLYDSKEEKVLDERKDHTKYAVRIASREQADGVWVATAGWDAKVFLYNLRQSNESTLRLEAPIATLVLPTNPEDLIFIEHPDTAKPLLLLTRRDSTFLQYYSLPDAAGGSAGLERPVTLQFLGKQNLAPASNAWIAFTPSSIALSPTDPSLLAVATSAVPYMKLIIARLLVPPATANRPGSFTEASGETSDAAVSQGEFATMNQASQAREALAVQERELAAILVQCSTLAPQTPYSTPSLAWRPDGSGVWVNGDDGLVRGVEAHTGKIVKTLKGHEPGSKIRCLWAGKVASTDGGEQEWLLSGGFDQRLILWRVPSRSQTP</sequence>
<protein>
    <submittedName>
        <fullName evidence="1">WD40-repeat-containing domain protein</fullName>
    </submittedName>
</protein>
<dbReference type="PROSITE" id="PS50896">
    <property type="entry name" value="LISH"/>
    <property type="match status" value="1"/>
</dbReference>
<gene>
    <name evidence="1" type="ORF">IWZ03DRAFT_381471</name>
</gene>
<proteinExistence type="predicted"/>
<accession>A0ABR1KM78</accession>
<dbReference type="EMBL" id="JBBPHU010000008">
    <property type="protein sequence ID" value="KAK7514724.1"/>
    <property type="molecule type" value="Genomic_DNA"/>
</dbReference>
<dbReference type="InterPro" id="IPR036322">
    <property type="entry name" value="WD40_repeat_dom_sf"/>
</dbReference>
<dbReference type="SUPFAM" id="SSF50978">
    <property type="entry name" value="WD40 repeat-like"/>
    <property type="match status" value="1"/>
</dbReference>
<reference evidence="1 2" key="1">
    <citation type="submission" date="2024-04" db="EMBL/GenBank/DDBJ databases">
        <title>Phyllosticta paracitricarpa is synonymous to the EU quarantine fungus P. citricarpa based on phylogenomic analyses.</title>
        <authorList>
            <consortium name="Lawrence Berkeley National Laboratory"/>
            <person name="Van Ingen-Buijs V.A."/>
            <person name="Van Westerhoven A.C."/>
            <person name="Haridas S."/>
            <person name="Skiadas P."/>
            <person name="Martin F."/>
            <person name="Groenewald J.Z."/>
            <person name="Crous P.W."/>
            <person name="Seidl M.F."/>
        </authorList>
    </citation>
    <scope>NUCLEOTIDE SEQUENCE [LARGE SCALE GENOMIC DNA]</scope>
    <source>
        <strain evidence="1 2">CBS 123371</strain>
    </source>
</reference>
<dbReference type="Gene3D" id="2.130.10.10">
    <property type="entry name" value="YVTN repeat-like/Quinoprotein amine dehydrogenase"/>
    <property type="match status" value="2"/>
</dbReference>
<evidence type="ECO:0000313" key="2">
    <source>
        <dbReference type="Proteomes" id="UP001363622"/>
    </source>
</evidence>
<evidence type="ECO:0000313" key="1">
    <source>
        <dbReference type="EMBL" id="KAK7514724.1"/>
    </source>
</evidence>
<dbReference type="InterPro" id="IPR015943">
    <property type="entry name" value="WD40/YVTN_repeat-like_dom_sf"/>
</dbReference>